<keyword evidence="3" id="KW-1185">Reference proteome</keyword>
<protein>
    <submittedName>
        <fullName evidence="2">Uncharacterized protein</fullName>
    </submittedName>
</protein>
<comment type="caution">
    <text evidence="2">The sequence shown here is derived from an EMBL/GenBank/DDBJ whole genome shotgun (WGS) entry which is preliminary data.</text>
</comment>
<dbReference type="EMBL" id="JASKHM010000003">
    <property type="protein sequence ID" value="MEQ4482261.1"/>
    <property type="molecule type" value="Genomic_DNA"/>
</dbReference>
<keyword evidence="1" id="KW-0472">Membrane</keyword>
<proteinExistence type="predicted"/>
<evidence type="ECO:0000313" key="3">
    <source>
        <dbReference type="Proteomes" id="UP001493487"/>
    </source>
</evidence>
<accession>A0ABV1KRN7</accession>
<dbReference type="RefSeq" id="WP_232185076.1">
    <property type="nucleotide sequence ID" value="NZ_JAIOAP010000004.1"/>
</dbReference>
<name>A0ABV1KRN7_9BACL</name>
<keyword evidence="1" id="KW-1133">Transmembrane helix</keyword>
<dbReference type="Proteomes" id="UP001493487">
    <property type="component" value="Unassembled WGS sequence"/>
</dbReference>
<feature type="transmembrane region" description="Helical" evidence="1">
    <location>
        <begin position="17"/>
        <end position="36"/>
    </location>
</feature>
<evidence type="ECO:0000256" key="1">
    <source>
        <dbReference type="SAM" id="Phobius"/>
    </source>
</evidence>
<sequence>MTALKQLFANAERNGCAVIYSCPTILYFWSINAWMFSHDKMQKVQADSPKNVFLTV</sequence>
<evidence type="ECO:0000313" key="2">
    <source>
        <dbReference type="EMBL" id="MEQ4482261.1"/>
    </source>
</evidence>
<reference evidence="2 3" key="1">
    <citation type="journal article" date="2023" name="Genome Announc.">
        <title>Pan-Genome Analyses of the Genus Cohnella and Proposal of the Novel Species Cohnella silvisoli sp. nov., Isolated from Forest Soil.</title>
        <authorList>
            <person name="Wang C."/>
            <person name="Mao L."/>
            <person name="Bao G."/>
            <person name="Zhu H."/>
        </authorList>
    </citation>
    <scope>NUCLEOTIDE SEQUENCE [LARGE SCALE GENOMIC DNA]</scope>
    <source>
        <strain evidence="2 3">NL03-T5-1</strain>
    </source>
</reference>
<organism evidence="2 3">
    <name type="scientific">Cohnella silvisoli</name>
    <dbReference type="NCBI Taxonomy" id="2873699"/>
    <lineage>
        <taxon>Bacteria</taxon>
        <taxon>Bacillati</taxon>
        <taxon>Bacillota</taxon>
        <taxon>Bacilli</taxon>
        <taxon>Bacillales</taxon>
        <taxon>Paenibacillaceae</taxon>
        <taxon>Cohnella</taxon>
    </lineage>
</organism>
<gene>
    <name evidence="2" type="ORF">QJS35_07610</name>
</gene>
<keyword evidence="1" id="KW-0812">Transmembrane</keyword>